<sequence length="82" mass="10060">MCRWSYFCVCRLRQIFCRIMNSNTQIYRLVQFILAKRVVNHGCDQRTYCQTLMYVRLNVKRRRLNMAYFCWKHQSPISTQGI</sequence>
<dbReference type="AlphaFoldDB" id="S4P368"/>
<organism evidence="1">
    <name type="scientific">Pararge aegeria</name>
    <name type="common">speckled wood butterfly</name>
    <dbReference type="NCBI Taxonomy" id="116150"/>
    <lineage>
        <taxon>Eukaryota</taxon>
        <taxon>Metazoa</taxon>
        <taxon>Ecdysozoa</taxon>
        <taxon>Arthropoda</taxon>
        <taxon>Hexapoda</taxon>
        <taxon>Insecta</taxon>
        <taxon>Pterygota</taxon>
        <taxon>Neoptera</taxon>
        <taxon>Endopterygota</taxon>
        <taxon>Lepidoptera</taxon>
        <taxon>Glossata</taxon>
        <taxon>Ditrysia</taxon>
        <taxon>Papilionoidea</taxon>
        <taxon>Nymphalidae</taxon>
        <taxon>Satyrinae</taxon>
        <taxon>Satyrini</taxon>
        <taxon>Parargina</taxon>
        <taxon>Pararge</taxon>
    </lineage>
</organism>
<name>S4P368_9NEOP</name>
<proteinExistence type="predicted"/>
<accession>S4P368</accession>
<reference evidence="1" key="1">
    <citation type="journal article" date="2013" name="BMC Genomics">
        <title>Unscrambling butterfly oogenesis.</title>
        <authorList>
            <person name="Carter J.M."/>
            <person name="Baker S.C."/>
            <person name="Pink R."/>
            <person name="Carter D.R."/>
            <person name="Collins A."/>
            <person name="Tomlin J."/>
            <person name="Gibbs M."/>
            <person name="Breuker C.J."/>
        </authorList>
    </citation>
    <scope>NUCLEOTIDE SEQUENCE</scope>
    <source>
        <tissue evidence="1">Ovary</tissue>
    </source>
</reference>
<reference evidence="1" key="2">
    <citation type="submission" date="2013-05" db="EMBL/GenBank/DDBJ databases">
        <authorList>
            <person name="Carter J.-M."/>
            <person name="Baker S.C."/>
            <person name="Pink R."/>
            <person name="Carter D.R.F."/>
            <person name="Collins A."/>
            <person name="Tomlin J."/>
            <person name="Gibbs M."/>
            <person name="Breuker C.J."/>
        </authorList>
    </citation>
    <scope>NUCLEOTIDE SEQUENCE</scope>
    <source>
        <tissue evidence="1">Ovary</tissue>
    </source>
</reference>
<evidence type="ECO:0000313" key="1">
    <source>
        <dbReference type="EMBL" id="JAA85986.1"/>
    </source>
</evidence>
<dbReference type="EMBL" id="GAIX01006574">
    <property type="protein sequence ID" value="JAA85986.1"/>
    <property type="molecule type" value="Transcribed_RNA"/>
</dbReference>
<protein>
    <submittedName>
        <fullName evidence="1">Uncharacterized protein</fullName>
    </submittedName>
</protein>